<reference evidence="2 3" key="1">
    <citation type="journal article" date="2019" name="Int. J. Syst. Evol. Microbiol.">
        <title>The Global Catalogue of Microorganisms (GCM) 10K type strain sequencing project: providing services to taxonomists for standard genome sequencing and annotation.</title>
        <authorList>
            <consortium name="The Broad Institute Genomics Platform"/>
            <consortium name="The Broad Institute Genome Sequencing Center for Infectious Disease"/>
            <person name="Wu L."/>
            <person name="Ma J."/>
        </authorList>
    </citation>
    <scope>NUCLEOTIDE SEQUENCE [LARGE SCALE GENOMIC DNA]</scope>
    <source>
        <strain evidence="2 3">JCM 13249</strain>
    </source>
</reference>
<feature type="transmembrane region" description="Helical" evidence="1">
    <location>
        <begin position="57"/>
        <end position="79"/>
    </location>
</feature>
<keyword evidence="3" id="KW-1185">Reference proteome</keyword>
<sequence>MLTEGRLHVRGVWHPLSDVTHLSVARGPSHPSAQTLSVTAICIAIIGLAAVIGMDDLLWRCAVGGASVCLVVALTGAAVHSWHTRPYELWVRCRGDWLHIYASRDAVEFGKVHRMVYRIIDQPRDASE</sequence>
<evidence type="ECO:0000256" key="1">
    <source>
        <dbReference type="SAM" id="Phobius"/>
    </source>
</evidence>
<evidence type="ECO:0000313" key="3">
    <source>
        <dbReference type="Proteomes" id="UP001500655"/>
    </source>
</evidence>
<gene>
    <name evidence="2" type="ORF">GCM10009681_45180</name>
</gene>
<accession>A0ABN2KXL1</accession>
<keyword evidence="1" id="KW-0472">Membrane</keyword>
<dbReference type="InterPro" id="IPR045629">
    <property type="entry name" value="DUF6232"/>
</dbReference>
<protein>
    <submittedName>
        <fullName evidence="2">Uncharacterized protein</fullName>
    </submittedName>
</protein>
<keyword evidence="1" id="KW-1133">Transmembrane helix</keyword>
<comment type="caution">
    <text evidence="2">The sequence shown here is derived from an EMBL/GenBank/DDBJ whole genome shotgun (WGS) entry which is preliminary data.</text>
</comment>
<dbReference type="EMBL" id="BAAALS010000026">
    <property type="protein sequence ID" value="GAA1768820.1"/>
    <property type="molecule type" value="Genomic_DNA"/>
</dbReference>
<dbReference type="Pfam" id="PF19744">
    <property type="entry name" value="DUF6232"/>
    <property type="match status" value="1"/>
</dbReference>
<dbReference type="RefSeq" id="WP_344085519.1">
    <property type="nucleotide sequence ID" value="NZ_BAAALS010000026.1"/>
</dbReference>
<feature type="transmembrane region" description="Helical" evidence="1">
    <location>
        <begin position="33"/>
        <end position="51"/>
    </location>
</feature>
<dbReference type="Proteomes" id="UP001500655">
    <property type="component" value="Unassembled WGS sequence"/>
</dbReference>
<organism evidence="2 3">
    <name type="scientific">Luedemannella helvata</name>
    <dbReference type="NCBI Taxonomy" id="349315"/>
    <lineage>
        <taxon>Bacteria</taxon>
        <taxon>Bacillati</taxon>
        <taxon>Actinomycetota</taxon>
        <taxon>Actinomycetes</taxon>
        <taxon>Micromonosporales</taxon>
        <taxon>Micromonosporaceae</taxon>
        <taxon>Luedemannella</taxon>
    </lineage>
</organism>
<name>A0ABN2KXL1_9ACTN</name>
<proteinExistence type="predicted"/>
<evidence type="ECO:0000313" key="2">
    <source>
        <dbReference type="EMBL" id="GAA1768820.1"/>
    </source>
</evidence>
<keyword evidence="1" id="KW-0812">Transmembrane</keyword>